<accession>A0A1H0IZJ2</accession>
<dbReference type="Gene3D" id="1.10.10.10">
    <property type="entry name" value="Winged helix-like DNA-binding domain superfamily/Winged helix DNA-binding domain"/>
    <property type="match status" value="1"/>
</dbReference>
<sequence>MIASPQPALDPDDDEVTDAVLAAARVLVGVAIRSIAAAEESIGVNQFRALVIIASRGPLHSAALAEAMGLHPSNATRTCDRLVAEKLLDRRDNPADRRHLQLILTKKGRRLVDGVMNRRRTLIKGILAQMPDGDRRQLADVLNEFAQAGGEPAEQDLWSVGWTTQTPDDNGAP</sequence>
<dbReference type="InterPro" id="IPR039422">
    <property type="entry name" value="MarR/SlyA-like"/>
</dbReference>
<evidence type="ECO:0000259" key="1">
    <source>
        <dbReference type="PROSITE" id="PS50995"/>
    </source>
</evidence>
<dbReference type="Proteomes" id="UP000198741">
    <property type="component" value="Chromosome I"/>
</dbReference>
<feature type="domain" description="HTH marR-type" evidence="1">
    <location>
        <begin position="13"/>
        <end position="147"/>
    </location>
</feature>
<evidence type="ECO:0000313" key="2">
    <source>
        <dbReference type="EMBL" id="SDO36743.1"/>
    </source>
</evidence>
<dbReference type="SMART" id="SM00347">
    <property type="entry name" value="HTH_MARR"/>
    <property type="match status" value="1"/>
</dbReference>
<dbReference type="InterPro" id="IPR036390">
    <property type="entry name" value="WH_DNA-bd_sf"/>
</dbReference>
<keyword evidence="3" id="KW-1185">Reference proteome</keyword>
<dbReference type="GO" id="GO:0003677">
    <property type="term" value="F:DNA binding"/>
    <property type="evidence" value="ECO:0007669"/>
    <property type="project" value="UniProtKB-KW"/>
</dbReference>
<dbReference type="GO" id="GO:0006950">
    <property type="term" value="P:response to stress"/>
    <property type="evidence" value="ECO:0007669"/>
    <property type="project" value="TreeGrafter"/>
</dbReference>
<protein>
    <submittedName>
        <fullName evidence="2">DNA-binding transcriptional regulator, MarR family</fullName>
    </submittedName>
</protein>
<proteinExistence type="predicted"/>
<dbReference type="SUPFAM" id="SSF46785">
    <property type="entry name" value="Winged helix' DNA-binding domain"/>
    <property type="match status" value="1"/>
</dbReference>
<dbReference type="STRING" id="1090615.SAMN04515671_0715"/>
<reference evidence="2 3" key="1">
    <citation type="submission" date="2016-10" db="EMBL/GenBank/DDBJ databases">
        <authorList>
            <person name="de Groot N.N."/>
        </authorList>
    </citation>
    <scope>NUCLEOTIDE SEQUENCE [LARGE SCALE GENOMIC DNA]</scope>
    <source>
        <strain evidence="3">P4-7,KCTC 19426,CECT 7604</strain>
    </source>
</reference>
<gene>
    <name evidence="2" type="ORF">SAMN04515671_0715</name>
</gene>
<dbReference type="PANTHER" id="PTHR33164:SF94">
    <property type="entry name" value="TRANSCRIPTIONAL REGULATORY PROTEIN-RELATED"/>
    <property type="match status" value="1"/>
</dbReference>
<dbReference type="EMBL" id="LT629710">
    <property type="protein sequence ID" value="SDO36743.1"/>
    <property type="molecule type" value="Genomic_DNA"/>
</dbReference>
<name>A0A1H0IZJ2_9ACTN</name>
<dbReference type="PANTHER" id="PTHR33164">
    <property type="entry name" value="TRANSCRIPTIONAL REGULATOR, MARR FAMILY"/>
    <property type="match status" value="1"/>
</dbReference>
<dbReference type="InterPro" id="IPR000835">
    <property type="entry name" value="HTH_MarR-typ"/>
</dbReference>
<dbReference type="OrthoDB" id="3573114at2"/>
<dbReference type="Pfam" id="PF01047">
    <property type="entry name" value="MarR"/>
    <property type="match status" value="1"/>
</dbReference>
<dbReference type="AlphaFoldDB" id="A0A1H0IZJ2"/>
<dbReference type="GO" id="GO:0003700">
    <property type="term" value="F:DNA-binding transcription factor activity"/>
    <property type="evidence" value="ECO:0007669"/>
    <property type="project" value="InterPro"/>
</dbReference>
<keyword evidence="2" id="KW-0238">DNA-binding</keyword>
<evidence type="ECO:0000313" key="3">
    <source>
        <dbReference type="Proteomes" id="UP000198741"/>
    </source>
</evidence>
<dbReference type="RefSeq" id="WP_090474617.1">
    <property type="nucleotide sequence ID" value="NZ_LT629710.1"/>
</dbReference>
<dbReference type="PROSITE" id="PS50995">
    <property type="entry name" value="HTH_MARR_2"/>
    <property type="match status" value="1"/>
</dbReference>
<dbReference type="InterPro" id="IPR036388">
    <property type="entry name" value="WH-like_DNA-bd_sf"/>
</dbReference>
<organism evidence="2 3">
    <name type="scientific">Nakamurella panacisegetis</name>
    <dbReference type="NCBI Taxonomy" id="1090615"/>
    <lineage>
        <taxon>Bacteria</taxon>
        <taxon>Bacillati</taxon>
        <taxon>Actinomycetota</taxon>
        <taxon>Actinomycetes</taxon>
        <taxon>Nakamurellales</taxon>
        <taxon>Nakamurellaceae</taxon>
        <taxon>Nakamurella</taxon>
    </lineage>
</organism>